<accession>A0A0G0Y6E6</accession>
<dbReference type="Proteomes" id="UP000034236">
    <property type="component" value="Unassembled WGS sequence"/>
</dbReference>
<feature type="domain" description="Peptidoglycan binding-like" evidence="2">
    <location>
        <begin position="60"/>
        <end position="96"/>
    </location>
</feature>
<feature type="signal peptide" evidence="1">
    <location>
        <begin position="1"/>
        <end position="25"/>
    </location>
</feature>
<dbReference type="Pfam" id="PF01471">
    <property type="entry name" value="PG_binding_1"/>
    <property type="match status" value="1"/>
</dbReference>
<feature type="chain" id="PRO_5002535362" evidence="1">
    <location>
        <begin position="26"/>
        <end position="1187"/>
    </location>
</feature>
<reference evidence="3 4" key="1">
    <citation type="journal article" date="2015" name="Nature">
        <title>rRNA introns, odd ribosomes, and small enigmatic genomes across a large radiation of phyla.</title>
        <authorList>
            <person name="Brown C.T."/>
            <person name="Hug L.A."/>
            <person name="Thomas B.C."/>
            <person name="Sharon I."/>
            <person name="Castelle C.J."/>
            <person name="Singh A."/>
            <person name="Wilkins M.J."/>
            <person name="Williams K.H."/>
            <person name="Banfield J.F."/>
        </authorList>
    </citation>
    <scope>NUCLEOTIDE SEQUENCE [LARGE SCALE GENOMIC DNA]</scope>
</reference>
<dbReference type="SUPFAM" id="SSF47090">
    <property type="entry name" value="PGBD-like"/>
    <property type="match status" value="1"/>
</dbReference>
<evidence type="ECO:0000256" key="1">
    <source>
        <dbReference type="SAM" id="SignalP"/>
    </source>
</evidence>
<proteinExistence type="predicted"/>
<name>A0A0G0Y6E6_9BACT</name>
<dbReference type="InterPro" id="IPR036366">
    <property type="entry name" value="PGBDSf"/>
</dbReference>
<dbReference type="AlphaFoldDB" id="A0A0G0Y6E6"/>
<evidence type="ECO:0000313" key="3">
    <source>
        <dbReference type="EMBL" id="KKS05031.1"/>
    </source>
</evidence>
<evidence type="ECO:0000313" key="4">
    <source>
        <dbReference type="Proteomes" id="UP000034236"/>
    </source>
</evidence>
<dbReference type="Gene3D" id="1.10.101.10">
    <property type="entry name" value="PGBD-like superfamily/PGBD"/>
    <property type="match status" value="1"/>
</dbReference>
<evidence type="ECO:0000259" key="2">
    <source>
        <dbReference type="Pfam" id="PF01471"/>
    </source>
</evidence>
<dbReference type="PATRIC" id="fig|1618736.3.peg.135"/>
<dbReference type="InterPro" id="IPR036365">
    <property type="entry name" value="PGBD-like_sf"/>
</dbReference>
<dbReference type="InterPro" id="IPR002477">
    <property type="entry name" value="Peptidoglycan-bd-like"/>
</dbReference>
<comment type="caution">
    <text evidence="3">The sequence shown here is derived from an EMBL/GenBank/DDBJ whole genome shotgun (WGS) entry which is preliminary data.</text>
</comment>
<dbReference type="EMBL" id="LCBE01000002">
    <property type="protein sequence ID" value="KKS05031.1"/>
    <property type="molecule type" value="Genomic_DNA"/>
</dbReference>
<protein>
    <submittedName>
        <fullName evidence="3">Cell wall surface anchor family protein</fullName>
    </submittedName>
</protein>
<keyword evidence="1" id="KW-0732">Signal</keyword>
<gene>
    <name evidence="3" type="ORF">UU58_C0002G0043</name>
</gene>
<sequence length="1187" mass="117871">MSNLLKSKFLLGAMIVAIMFVGVVAFDATPAAADCSITSTLRVGSKGDQVKCLQTIVGATADGSFGPLTKAAVMAWQSGRSLVADGVVGPLTRAALLGGAVSGNFPAGCSSASGYSSTTGVKCDSVQANTFPAGCTSASGYSPTTGASCSTGAVAGQTGPVSASLASDNPASGYIIGGQATADLAHFTFSGVGTLNTVVLQRTGVSDQNTLSSVYLYDGATRLTDGYSFNNSGQLTMNSLGVAVNGSKTLSVKADVAVVTNASSLGITLVSFIAVGNSSVTANVKGNEMTYGVGNLASVYVAANPSAGGTATVNAGTSAYTVWSAPVQVNVRAVWLKGANFRLTGSAPADALGNIKLFVDGVQVGTAATMGTITGSNYAMFDFAAAPVSLSTGTHTVDLRADVVKGSSYTVTASIQQASDLVLYDGQVGVNIAALGPAGVTYTANSGAEITINAGSASVTIDPTFQSLTNITGGATNVTIGKFKVHGYGEDVKVSSLVVKPAITSGTVASGVNITTLNNITVYFNGSQVGSSANYSGTALTFTLGSQMIIPAGTDSYIEIKGDLQNSDSINYTGGTVSAALNGLTNNAQGQTSKTNVSFPATTGTNTSGVNLTIQTGVLAVSKNTGYASQSVSPNSDNVKLGSFVLQNQSSSESVRVTSLAVTLFTGAGATMTSGTTPALTNFLNLRTSETSGSGAQPIQPSASNTFSVDFTIAPGATKTIDVLASTGSTVGGASMLTKLVVTSLGSSSNVSVSQNGDAAAVTGQTITLAVGTLTNPPTLLTAPSTAQQFVPAANGATNATKAVFKILASGGSATISELKFTVNSQDFSAATTDTGANSLGSQTLTLTTSADATKFAVGDVVQLVAATSNGLGTVTSVAAPDIVVTVTVVSVGTPSAVRLVPSTVTGIKVGNLTAAPVSGVAYLTGLALAVPNGGSGLSQDVFVSYADVGTNGVVSGSTSRIALEYIKYTAGNTTSTLCTAAIATCDTAIVTAVAAPTMKLVGSAPTMAMVDSTSTLVIGSINVGSVTVTANAKGDITLNALPISVTLANATLPDANPGYNADGIRVKDANGSTITTTNGAFSSTTAGGTSTITFTGGYQIPAGMTSTFQIFLQFNAATASTASATLALGTADLLSWTDTAGNALAANSIDVAGSAVTTVSNRYLHGTTTPGFFYNYPSSTSNVNNF</sequence>
<organism evidence="3 4">
    <name type="scientific">Candidatus Nomurabacteria bacterium GW2011_GWA2_41_25</name>
    <dbReference type="NCBI Taxonomy" id="1618736"/>
    <lineage>
        <taxon>Bacteria</taxon>
        <taxon>Candidatus Nomuraibacteriota</taxon>
    </lineage>
</organism>